<feature type="compositionally biased region" description="Basic and acidic residues" evidence="1">
    <location>
        <begin position="109"/>
        <end position="118"/>
    </location>
</feature>
<dbReference type="PROSITE" id="PS51318">
    <property type="entry name" value="TAT"/>
    <property type="match status" value="1"/>
</dbReference>
<name>A0ABZ1IJT3_9PSEU</name>
<reference evidence="3 4" key="1">
    <citation type="journal article" date="2015" name="Int. J. Syst. Evol. Microbiol.">
        <title>Amycolatopsis rhabdoformis sp. nov., an actinomycete isolated from a tropical forest soil.</title>
        <authorList>
            <person name="Souza W.R."/>
            <person name="Silva R.E."/>
            <person name="Goodfellow M."/>
            <person name="Busarakam K."/>
            <person name="Figueiro F.S."/>
            <person name="Ferreira D."/>
            <person name="Rodrigues-Filho E."/>
            <person name="Moraes L.A.B."/>
            <person name="Zucchi T.D."/>
        </authorList>
    </citation>
    <scope>NUCLEOTIDE SEQUENCE [LARGE SCALE GENOMIC DNA]</scope>
    <source>
        <strain evidence="3 4">NCIMB 14900</strain>
    </source>
</reference>
<dbReference type="Proteomes" id="UP001330812">
    <property type="component" value="Chromosome"/>
</dbReference>
<evidence type="ECO:0000256" key="1">
    <source>
        <dbReference type="SAM" id="MobiDB-lite"/>
    </source>
</evidence>
<dbReference type="InterPro" id="IPR006311">
    <property type="entry name" value="TAT_signal"/>
</dbReference>
<keyword evidence="2" id="KW-0732">Signal</keyword>
<sequence>MRGTTWTRRLALAGGGVAAGLLVVTPLAVADTSAPPAPPASSTAAVAPITLSPEESQQVCGDWVPKLQKRAKNLTDRINGGAEVEGSVANLKARSADQKAKGHTAAADRLQKRADKRQSRISQLGDATNKLNAFATAHCKPAGTK</sequence>
<dbReference type="RefSeq" id="WP_326837272.1">
    <property type="nucleotide sequence ID" value="NZ_CP142149.1"/>
</dbReference>
<evidence type="ECO:0008006" key="5">
    <source>
        <dbReference type="Google" id="ProtNLM"/>
    </source>
</evidence>
<feature type="region of interest" description="Disordered" evidence="1">
    <location>
        <begin position="93"/>
        <end position="125"/>
    </location>
</feature>
<protein>
    <recommendedName>
        <fullName evidence="5">Secreted protein</fullName>
    </recommendedName>
</protein>
<organism evidence="3 4">
    <name type="scientific">Amycolatopsis rhabdoformis</name>
    <dbReference type="NCBI Taxonomy" id="1448059"/>
    <lineage>
        <taxon>Bacteria</taxon>
        <taxon>Bacillati</taxon>
        <taxon>Actinomycetota</taxon>
        <taxon>Actinomycetes</taxon>
        <taxon>Pseudonocardiales</taxon>
        <taxon>Pseudonocardiaceae</taxon>
        <taxon>Amycolatopsis</taxon>
    </lineage>
</organism>
<evidence type="ECO:0000313" key="4">
    <source>
        <dbReference type="Proteomes" id="UP001330812"/>
    </source>
</evidence>
<feature type="signal peptide" evidence="2">
    <location>
        <begin position="1"/>
        <end position="30"/>
    </location>
</feature>
<evidence type="ECO:0000256" key="2">
    <source>
        <dbReference type="SAM" id="SignalP"/>
    </source>
</evidence>
<evidence type="ECO:0000313" key="3">
    <source>
        <dbReference type="EMBL" id="WSE34464.1"/>
    </source>
</evidence>
<accession>A0ABZ1IJT3</accession>
<feature type="chain" id="PRO_5045624125" description="Secreted protein" evidence="2">
    <location>
        <begin position="31"/>
        <end position="145"/>
    </location>
</feature>
<keyword evidence="4" id="KW-1185">Reference proteome</keyword>
<proteinExistence type="predicted"/>
<dbReference type="EMBL" id="CP142149">
    <property type="protein sequence ID" value="WSE34464.1"/>
    <property type="molecule type" value="Genomic_DNA"/>
</dbReference>
<gene>
    <name evidence="3" type="ORF">VSH64_20650</name>
</gene>